<dbReference type="RefSeq" id="WP_157689444.1">
    <property type="nucleotide sequence ID" value="NZ_CP034345.1"/>
</dbReference>
<dbReference type="InterPro" id="IPR058486">
    <property type="entry name" value="DUF8173"/>
</dbReference>
<evidence type="ECO:0000313" key="3">
    <source>
        <dbReference type="EMBL" id="QGX94988.1"/>
    </source>
</evidence>
<evidence type="ECO:0000256" key="1">
    <source>
        <dbReference type="SAM" id="Phobius"/>
    </source>
</evidence>
<keyword evidence="1" id="KW-0812">Transmembrane</keyword>
<feature type="transmembrane region" description="Helical" evidence="1">
    <location>
        <begin position="46"/>
        <end position="64"/>
    </location>
</feature>
<dbReference type="Proteomes" id="UP000428325">
    <property type="component" value="Chromosome"/>
</dbReference>
<keyword evidence="1" id="KW-0472">Membrane</keyword>
<feature type="transmembrane region" description="Helical" evidence="1">
    <location>
        <begin position="148"/>
        <end position="178"/>
    </location>
</feature>
<organism evidence="3 4">
    <name type="scientific">Haloplanus rallus</name>
    <dbReference type="NCBI Taxonomy" id="1816183"/>
    <lineage>
        <taxon>Archaea</taxon>
        <taxon>Methanobacteriati</taxon>
        <taxon>Methanobacteriota</taxon>
        <taxon>Stenosarchaea group</taxon>
        <taxon>Halobacteria</taxon>
        <taxon>Halobacteriales</taxon>
        <taxon>Haloferacaceae</taxon>
        <taxon>Haloplanus</taxon>
    </lineage>
</organism>
<sequence>MPSTRSLARVGSAAVPVVAALSLAGLAAAQSPVADADIGARLAARFVGGFLVNLVLAGLLVLLAPSYARRTVGAIRDDPGSAFLWGLLVGIALPIGLVLLALTIIGLLITIPGLIGVAILGVVGNAVAVCWIGGLLTGGDVDGAAVGAGALVFAVVAVIPLVGNLATTLLGFFGLGVVGRDLYTSWQG</sequence>
<reference evidence="3 4" key="1">
    <citation type="submission" date="2018-12" db="EMBL/GenBank/DDBJ databases">
        <title>Complete genome sequence of Haloplanus rallus MBLA0036.</title>
        <authorList>
            <person name="Nam Y.-d."/>
            <person name="Kang J."/>
            <person name="Chung W.-H."/>
            <person name="Park Y.S."/>
        </authorList>
    </citation>
    <scope>NUCLEOTIDE SEQUENCE [LARGE SCALE GENOMIC DNA]</scope>
    <source>
        <strain evidence="3 4">MBLA0036</strain>
    </source>
</reference>
<keyword evidence="1" id="KW-1133">Transmembrane helix</keyword>
<dbReference type="AlphaFoldDB" id="A0A6B9F3V9"/>
<gene>
    <name evidence="3" type="ORF">EI982_09390</name>
</gene>
<dbReference type="OrthoDB" id="293202at2157"/>
<keyword evidence="4" id="KW-1185">Reference proteome</keyword>
<evidence type="ECO:0000313" key="4">
    <source>
        <dbReference type="Proteomes" id="UP000428325"/>
    </source>
</evidence>
<feature type="transmembrane region" description="Helical" evidence="1">
    <location>
        <begin position="84"/>
        <end position="109"/>
    </location>
</feature>
<dbReference type="EMBL" id="CP034345">
    <property type="protein sequence ID" value="QGX94988.1"/>
    <property type="molecule type" value="Genomic_DNA"/>
</dbReference>
<protein>
    <recommendedName>
        <fullName evidence="2">DUF8173 domain-containing protein</fullName>
    </recommendedName>
</protein>
<accession>A0A6B9F3V9</accession>
<evidence type="ECO:0000259" key="2">
    <source>
        <dbReference type="Pfam" id="PF26514"/>
    </source>
</evidence>
<dbReference type="KEGG" id="hra:EI982_09390"/>
<name>A0A6B9F3V9_9EURY</name>
<dbReference type="Pfam" id="PF26514">
    <property type="entry name" value="DUF8173"/>
    <property type="match status" value="1"/>
</dbReference>
<proteinExistence type="predicted"/>
<feature type="transmembrane region" description="Helical" evidence="1">
    <location>
        <begin position="115"/>
        <end position="136"/>
    </location>
</feature>
<feature type="domain" description="DUF8173" evidence="2">
    <location>
        <begin position="1"/>
        <end position="187"/>
    </location>
</feature>
<dbReference type="GeneID" id="43369749"/>